<evidence type="ECO:0000313" key="2">
    <source>
        <dbReference type="EMBL" id="JAT40894.1"/>
    </source>
</evidence>
<organism evidence="2">
    <name type="scientific">Anthurium amnicola</name>
    <dbReference type="NCBI Taxonomy" id="1678845"/>
    <lineage>
        <taxon>Eukaryota</taxon>
        <taxon>Viridiplantae</taxon>
        <taxon>Streptophyta</taxon>
        <taxon>Embryophyta</taxon>
        <taxon>Tracheophyta</taxon>
        <taxon>Spermatophyta</taxon>
        <taxon>Magnoliopsida</taxon>
        <taxon>Liliopsida</taxon>
        <taxon>Araceae</taxon>
        <taxon>Pothoideae</taxon>
        <taxon>Potheae</taxon>
        <taxon>Anthurium</taxon>
    </lineage>
</organism>
<keyword evidence="2" id="KW-0808">Transferase</keyword>
<sequence>TDPTRQPPRGLRRRFSTATLSLDLDDGFRVQVRRHGHREIGRGTLQKRASEAPPAKAKHPSHIKVIMWGTGNSGISVAASQRHRLCPAQILHSRRFLVLELALSGACITLVTKVCCLFWGEINVHNIYMKD</sequence>
<name>A0A1D1XEQ6_9ARAE</name>
<protein>
    <submittedName>
        <fullName evidence="2">Polyribonucleotide nucleotidyltransferase</fullName>
    </submittedName>
</protein>
<evidence type="ECO:0000256" key="1">
    <source>
        <dbReference type="SAM" id="MobiDB-lite"/>
    </source>
</evidence>
<reference evidence="2" key="1">
    <citation type="submission" date="2015-07" db="EMBL/GenBank/DDBJ databases">
        <title>Transcriptome Assembly of Anthurium amnicola.</title>
        <authorList>
            <person name="Suzuki J."/>
        </authorList>
    </citation>
    <scope>NUCLEOTIDE SEQUENCE</scope>
</reference>
<accession>A0A1D1XEQ6</accession>
<dbReference type="EMBL" id="GDJX01027042">
    <property type="protein sequence ID" value="JAT40894.1"/>
    <property type="molecule type" value="Transcribed_RNA"/>
</dbReference>
<feature type="region of interest" description="Disordered" evidence="1">
    <location>
        <begin position="39"/>
        <end position="59"/>
    </location>
</feature>
<dbReference type="GO" id="GO:0016740">
    <property type="term" value="F:transferase activity"/>
    <property type="evidence" value="ECO:0007669"/>
    <property type="project" value="UniProtKB-KW"/>
</dbReference>
<proteinExistence type="predicted"/>
<dbReference type="AlphaFoldDB" id="A0A1D1XEQ6"/>
<gene>
    <name evidence="2" type="primary">pnp_40</name>
    <name evidence="2" type="ORF">g.43599</name>
</gene>
<feature type="non-terminal residue" evidence="2">
    <location>
        <position position="1"/>
    </location>
</feature>